<keyword evidence="2" id="KW-0732">Signal</keyword>
<gene>
    <name evidence="5" type="ORF">LNQ82_02440</name>
</gene>
<evidence type="ECO:0000313" key="6">
    <source>
        <dbReference type="Proteomes" id="UP001056819"/>
    </source>
</evidence>
<evidence type="ECO:0000259" key="4">
    <source>
        <dbReference type="Pfam" id="PF22753"/>
    </source>
</evidence>
<dbReference type="Gene3D" id="2.60.120.1360">
    <property type="match status" value="1"/>
</dbReference>
<evidence type="ECO:0000259" key="3">
    <source>
        <dbReference type="Pfam" id="PF13472"/>
    </source>
</evidence>
<dbReference type="Pfam" id="PF22753">
    <property type="entry name" value="Ape1_N"/>
    <property type="match status" value="1"/>
</dbReference>
<dbReference type="SUPFAM" id="SSF52266">
    <property type="entry name" value="SGNH hydrolase"/>
    <property type="match status" value="1"/>
</dbReference>
<dbReference type="InterPro" id="IPR055041">
    <property type="entry name" value="Ape1_N"/>
</dbReference>
<dbReference type="PANTHER" id="PTHR30383:SF29">
    <property type="entry name" value="SGNH HYDROLASE-TYPE ESTERASE DOMAIN-CONTAINING PROTEIN"/>
    <property type="match status" value="1"/>
</dbReference>
<accession>A0AAE9HZM8</accession>
<dbReference type="Pfam" id="PF13472">
    <property type="entry name" value="Lipase_GDSL_2"/>
    <property type="match status" value="1"/>
</dbReference>
<reference evidence="5" key="1">
    <citation type="submission" date="2022-05" db="EMBL/GenBank/DDBJ databases">
        <title>Alysiella filiformis genome sequencing.</title>
        <authorList>
            <person name="Viehboeck T."/>
        </authorList>
    </citation>
    <scope>NUCLEOTIDE SEQUENCE</scope>
    <source>
        <strain evidence="5">DSM 2580</strain>
    </source>
</reference>
<organism evidence="5 6">
    <name type="scientific">Conchiformibius steedae DSM 2580</name>
    <dbReference type="NCBI Taxonomy" id="1121352"/>
    <lineage>
        <taxon>Bacteria</taxon>
        <taxon>Pseudomonadati</taxon>
        <taxon>Pseudomonadota</taxon>
        <taxon>Betaproteobacteria</taxon>
        <taxon>Neisseriales</taxon>
        <taxon>Neisseriaceae</taxon>
        <taxon>Conchiformibius</taxon>
    </lineage>
</organism>
<feature type="domain" description="Peptidoglycan O-acetylesterase N-terminal" evidence="4">
    <location>
        <begin position="84"/>
        <end position="194"/>
    </location>
</feature>
<evidence type="ECO:0000256" key="1">
    <source>
        <dbReference type="SAM" id="MobiDB-lite"/>
    </source>
</evidence>
<feature type="chain" id="PRO_5042159911" evidence="2">
    <location>
        <begin position="26"/>
        <end position="441"/>
    </location>
</feature>
<proteinExistence type="predicted"/>
<dbReference type="Proteomes" id="UP001056819">
    <property type="component" value="Chromosome"/>
</dbReference>
<dbReference type="InterPro" id="IPR013830">
    <property type="entry name" value="SGNH_hydro"/>
</dbReference>
<dbReference type="EMBL" id="CP097501">
    <property type="protein sequence ID" value="URD68041.1"/>
    <property type="molecule type" value="Genomic_DNA"/>
</dbReference>
<dbReference type="AlphaFoldDB" id="A0AAE9HZM8"/>
<name>A0AAE9HZM8_9NEIS</name>
<feature type="signal peptide" evidence="2">
    <location>
        <begin position="1"/>
        <end position="25"/>
    </location>
</feature>
<feature type="region of interest" description="Disordered" evidence="1">
    <location>
        <begin position="413"/>
        <end position="441"/>
    </location>
</feature>
<evidence type="ECO:0000256" key="2">
    <source>
        <dbReference type="SAM" id="SignalP"/>
    </source>
</evidence>
<dbReference type="PANTHER" id="PTHR30383">
    <property type="entry name" value="THIOESTERASE 1/PROTEASE 1/LYSOPHOSPHOLIPASE L1"/>
    <property type="match status" value="1"/>
</dbReference>
<dbReference type="InterPro" id="IPR051532">
    <property type="entry name" value="Ester_Hydrolysis_Enzymes"/>
</dbReference>
<dbReference type="InterPro" id="IPR036514">
    <property type="entry name" value="SGNH_hydro_sf"/>
</dbReference>
<dbReference type="RefSeq" id="WP_246327818.1">
    <property type="nucleotide sequence ID" value="NZ_CP097501.1"/>
</dbReference>
<evidence type="ECO:0000313" key="5">
    <source>
        <dbReference type="EMBL" id="URD68041.1"/>
    </source>
</evidence>
<protein>
    <submittedName>
        <fullName evidence="5">GDSL-type esterase/lipase family protein</fullName>
    </submittedName>
</protein>
<dbReference type="GO" id="GO:0016788">
    <property type="term" value="F:hydrolase activity, acting on ester bonds"/>
    <property type="evidence" value="ECO:0007669"/>
    <property type="project" value="UniProtKB-ARBA"/>
</dbReference>
<dbReference type="Gene3D" id="3.40.50.1110">
    <property type="entry name" value="SGNH hydrolase"/>
    <property type="match status" value="1"/>
</dbReference>
<feature type="domain" description="SGNH hydrolase-type esterase" evidence="3">
    <location>
        <begin position="217"/>
        <end position="367"/>
    </location>
</feature>
<sequence length="441" mass="47849">MNWGQYIGRGVAVVCGLTVGTAAFADSVQDYGANPSAPWRQKLAQLEQGENVVFRVLQLGDSHTAGGFFTDELRRRLQQRWGDGGIGWVFPQSVKGQRVTTVRYQNGWQTLDMRKSRLDFPLGGVVARSQAGKTLALAAAEARASADTQSVQLVARRVAGDGALLLRDGQGRHTETAAAQGWQPIAVEAVLPVQFSVPKGSVWDIGAVGVENGKRGAVVSALGINGSQLSQWSAWRQDWQQDLAQTRADLVILAYGTNEAFNARFDPAAAETQWRNSIRRIRDTLPEAAVLIVGAPESLVGKQGRCGTRPAKLDAVQSMQKRVAESEGLLYWSWQQAQGGACSMNAWVKQGLAAKDGVHFNAEGYRRAAADLAQGLSALAQPVSNDSVEYLKEPVRDDSVEYLEDVLFKPASTPVENQPVENEADKTRFMPLETAPFSLDE</sequence>